<dbReference type="AlphaFoldDB" id="A0A381IES3"/>
<evidence type="ECO:0000313" key="1">
    <source>
        <dbReference type="EMBL" id="SUY25988.1"/>
    </source>
</evidence>
<name>A0A381IES3_CLODI</name>
<proteinExistence type="predicted"/>
<sequence>MMTIKVIKKIEKEFIISGILKTSEISEAGKYYYAIISESYMRNTRDMSQEDFNIYVKFNDKSNLSIEQAKEKLDKIANDIGLDTINTAVNENYINALKTRYGNDYGWSFCRVSNCTI</sequence>
<accession>A0A381IES3</accession>
<gene>
    <name evidence="1" type="ORF">NCTC13307_03357</name>
</gene>
<dbReference type="EMBL" id="UFWD01000001">
    <property type="protein sequence ID" value="SUY25988.1"/>
    <property type="molecule type" value="Genomic_DNA"/>
</dbReference>
<protein>
    <submittedName>
        <fullName evidence="1">ABC transporter permease</fullName>
    </submittedName>
</protein>
<organism evidence="1">
    <name type="scientific">Clostridioides difficile</name>
    <name type="common">Peptoclostridium difficile</name>
    <dbReference type="NCBI Taxonomy" id="1496"/>
    <lineage>
        <taxon>Bacteria</taxon>
        <taxon>Bacillati</taxon>
        <taxon>Bacillota</taxon>
        <taxon>Clostridia</taxon>
        <taxon>Peptostreptococcales</taxon>
        <taxon>Peptostreptococcaceae</taxon>
        <taxon>Clostridioides</taxon>
    </lineage>
</organism>
<reference evidence="1" key="1">
    <citation type="submission" date="2018-06" db="EMBL/GenBank/DDBJ databases">
        <authorList>
            <consortium name="Pathogen Informatics"/>
            <person name="Doyle S."/>
        </authorList>
    </citation>
    <scope>NUCLEOTIDE SEQUENCE</scope>
    <source>
        <strain evidence="1">NCTC13307</strain>
    </source>
</reference>